<evidence type="ECO:0000313" key="3">
    <source>
        <dbReference type="EMBL" id="BBO23774.1"/>
    </source>
</evidence>
<dbReference type="EMBL" id="AP021858">
    <property type="protein sequence ID" value="BBO23774.1"/>
    <property type="molecule type" value="Genomic_DNA"/>
</dbReference>
<dbReference type="AlphaFoldDB" id="A0A809SEB3"/>
<name>A0A809SEB3_9BACT</name>
<dbReference type="GO" id="GO:0005737">
    <property type="term" value="C:cytoplasm"/>
    <property type="evidence" value="ECO:0007669"/>
    <property type="project" value="TreeGrafter"/>
</dbReference>
<dbReference type="SUPFAM" id="SSF51905">
    <property type="entry name" value="FAD/NAD(P)-binding domain"/>
    <property type="match status" value="1"/>
</dbReference>
<evidence type="ECO:0000313" key="4">
    <source>
        <dbReference type="Proteomes" id="UP000662873"/>
    </source>
</evidence>
<organism evidence="3 4">
    <name type="scientific">Candidatus Nitrosymbiomonas proteolyticus</name>
    <dbReference type="NCBI Taxonomy" id="2608984"/>
    <lineage>
        <taxon>Bacteria</taxon>
        <taxon>Bacillati</taxon>
        <taxon>Armatimonadota</taxon>
        <taxon>Armatimonadota incertae sedis</taxon>
        <taxon>Candidatus Nitrosymbiomonas</taxon>
    </lineage>
</organism>
<reference evidence="3" key="1">
    <citation type="journal article" name="DNA Res.">
        <title>The physiological potential of anammox bacteria as revealed by their core genome structure.</title>
        <authorList>
            <person name="Okubo T."/>
            <person name="Toyoda A."/>
            <person name="Fukuhara K."/>
            <person name="Uchiyama I."/>
            <person name="Harigaya Y."/>
            <person name="Kuroiwa M."/>
            <person name="Suzuki T."/>
            <person name="Murakami Y."/>
            <person name="Suwa Y."/>
            <person name="Takami H."/>
        </authorList>
    </citation>
    <scope>NUCLEOTIDE SEQUENCE</scope>
    <source>
        <strain evidence="3">317325-2</strain>
    </source>
</reference>
<dbReference type="GO" id="GO:0016491">
    <property type="term" value="F:oxidoreductase activity"/>
    <property type="evidence" value="ECO:0007669"/>
    <property type="project" value="UniProtKB-KW"/>
</dbReference>
<protein>
    <submittedName>
        <fullName evidence="3">D-amino-acid oxidase</fullName>
    </submittedName>
</protein>
<evidence type="ECO:0000259" key="2">
    <source>
        <dbReference type="Pfam" id="PF01266"/>
    </source>
</evidence>
<dbReference type="PANTHER" id="PTHR13847">
    <property type="entry name" value="SARCOSINE DEHYDROGENASE-RELATED"/>
    <property type="match status" value="1"/>
</dbReference>
<dbReference type="SUPFAM" id="SSF54373">
    <property type="entry name" value="FAD-linked reductases, C-terminal domain"/>
    <property type="match status" value="1"/>
</dbReference>
<evidence type="ECO:0000256" key="1">
    <source>
        <dbReference type="ARBA" id="ARBA00023002"/>
    </source>
</evidence>
<dbReference type="Gene3D" id="3.30.9.10">
    <property type="entry name" value="D-Amino Acid Oxidase, subunit A, domain 2"/>
    <property type="match status" value="1"/>
</dbReference>
<dbReference type="InterPro" id="IPR006076">
    <property type="entry name" value="FAD-dep_OxRdtase"/>
</dbReference>
<gene>
    <name evidence="3" type="ORF">NPRO_13690</name>
</gene>
<feature type="domain" description="FAD dependent oxidoreductase" evidence="2">
    <location>
        <begin position="6"/>
        <end position="348"/>
    </location>
</feature>
<dbReference type="InterPro" id="IPR036188">
    <property type="entry name" value="FAD/NAD-bd_sf"/>
</dbReference>
<accession>A0A809SEB3</accession>
<keyword evidence="1" id="KW-0560">Oxidoreductase</keyword>
<sequence length="369" mass="38982">MSPAQDVLVVGAGIVGAAVARELALRGLSVAVVDSRPPGLGATSAGMGHLVVLDGSEAEFQLCRRSMELWDRLLPDLPSDCQARRPGTFWVAVGEDELALVARKASYYLQHGVEVEALDAKSALEAEPALRRDVSGALFVPGDAVIYPPAAARWLLENGPKGKVSVLRGRVIEIGEGRARMAGGEELSFRWGVLAGGCANDLMPALPLEPKKGHLAITDSYPGLIGRQLIEIGYGGGTREGKATTVAFNAQPRSTGQILIGSSRQFVGDDTSLDRKALGLMLKRACEYLPILAELEVIRTWVGFRAATPDHLPILSEAPNLSGWWVAAGHEGLGITTSLASGELIADLLLGAGPTLDPAPYSVRRFARG</sequence>
<proteinExistence type="predicted"/>
<dbReference type="Proteomes" id="UP000662873">
    <property type="component" value="Chromosome"/>
</dbReference>
<dbReference type="Pfam" id="PF01266">
    <property type="entry name" value="DAO"/>
    <property type="match status" value="1"/>
</dbReference>
<dbReference type="PANTHER" id="PTHR13847:SF287">
    <property type="entry name" value="FAD-DEPENDENT OXIDOREDUCTASE DOMAIN-CONTAINING PROTEIN 1"/>
    <property type="match status" value="1"/>
</dbReference>
<dbReference type="KEGG" id="npy:NPRO_13690"/>
<dbReference type="Gene3D" id="3.50.50.60">
    <property type="entry name" value="FAD/NAD(P)-binding domain"/>
    <property type="match status" value="1"/>
</dbReference>